<dbReference type="Pfam" id="PF00027">
    <property type="entry name" value="cNMP_binding"/>
    <property type="match status" value="1"/>
</dbReference>
<feature type="transmembrane region" description="Helical" evidence="1">
    <location>
        <begin position="31"/>
        <end position="48"/>
    </location>
</feature>
<dbReference type="Proteomes" id="UP001189429">
    <property type="component" value="Unassembled WGS sequence"/>
</dbReference>
<dbReference type="SUPFAM" id="SSF51206">
    <property type="entry name" value="cAMP-binding domain-like"/>
    <property type="match status" value="1"/>
</dbReference>
<dbReference type="EMBL" id="CAUYUJ010004046">
    <property type="protein sequence ID" value="CAK0807939.1"/>
    <property type="molecule type" value="Genomic_DNA"/>
</dbReference>
<proteinExistence type="predicted"/>
<dbReference type="Gene3D" id="2.60.120.10">
    <property type="entry name" value="Jelly Rolls"/>
    <property type="match status" value="1"/>
</dbReference>
<dbReference type="SMART" id="SM00100">
    <property type="entry name" value="cNMP"/>
    <property type="match status" value="1"/>
</dbReference>
<dbReference type="InterPro" id="IPR000595">
    <property type="entry name" value="cNMP-bd_dom"/>
</dbReference>
<evidence type="ECO:0000313" key="3">
    <source>
        <dbReference type="EMBL" id="CAK0807939.1"/>
    </source>
</evidence>
<name>A0ABN9QP67_9DINO</name>
<organism evidence="3 4">
    <name type="scientific">Prorocentrum cordatum</name>
    <dbReference type="NCBI Taxonomy" id="2364126"/>
    <lineage>
        <taxon>Eukaryota</taxon>
        <taxon>Sar</taxon>
        <taxon>Alveolata</taxon>
        <taxon>Dinophyceae</taxon>
        <taxon>Prorocentrales</taxon>
        <taxon>Prorocentraceae</taxon>
        <taxon>Prorocentrum</taxon>
    </lineage>
</organism>
<protein>
    <recommendedName>
        <fullName evidence="2">Cyclic nucleotide-binding domain-containing protein</fullName>
    </recommendedName>
</protein>
<sequence length="334" mass="36631">MVRIFRGRHPWELYYTRTPVVLRKEEMRRRLSLVAAHLGYLTGVGEYLMTDMLLLRIFALTGCGLIVAYQSAQPRIQWISAGWNTLFAFTNIFHILPRVFLLVRPDPVFLEEEEALLADLQGQLDDQLTRRQFASLLAVGEWRALRGGEVLLEEGLSHEGHSVFLVSSGTCRVLQGGRQLRTLGRGRLVGELEVPPLAAGGAAAPLPAIATVVAEGDARCLALPWARLRASPEALDALQGVLAASLVSKAVSAGCEAGALQYGAVLETAHRAGLDPDDEAVAGFRRRRSRGGPVFILGLRHARAVEKSRRMLFRYFRPLGALAVPQDRPQNDSG</sequence>
<dbReference type="PROSITE" id="PS50042">
    <property type="entry name" value="CNMP_BINDING_3"/>
    <property type="match status" value="1"/>
</dbReference>
<keyword evidence="1" id="KW-1133">Transmembrane helix</keyword>
<keyword evidence="1" id="KW-0812">Transmembrane</keyword>
<dbReference type="InterPro" id="IPR018490">
    <property type="entry name" value="cNMP-bd_dom_sf"/>
</dbReference>
<dbReference type="CDD" id="cd00038">
    <property type="entry name" value="CAP_ED"/>
    <property type="match status" value="1"/>
</dbReference>
<keyword evidence="1" id="KW-0472">Membrane</keyword>
<keyword evidence="4" id="KW-1185">Reference proteome</keyword>
<feature type="domain" description="Cyclic nucleotide-binding" evidence="2">
    <location>
        <begin position="160"/>
        <end position="229"/>
    </location>
</feature>
<evidence type="ECO:0000256" key="1">
    <source>
        <dbReference type="SAM" id="Phobius"/>
    </source>
</evidence>
<gene>
    <name evidence="3" type="ORF">PCOR1329_LOCUS13663</name>
</gene>
<reference evidence="3" key="1">
    <citation type="submission" date="2023-10" db="EMBL/GenBank/DDBJ databases">
        <authorList>
            <person name="Chen Y."/>
            <person name="Shah S."/>
            <person name="Dougan E. K."/>
            <person name="Thang M."/>
            <person name="Chan C."/>
        </authorList>
    </citation>
    <scope>NUCLEOTIDE SEQUENCE [LARGE SCALE GENOMIC DNA]</scope>
</reference>
<evidence type="ECO:0000259" key="2">
    <source>
        <dbReference type="PROSITE" id="PS50042"/>
    </source>
</evidence>
<evidence type="ECO:0000313" key="4">
    <source>
        <dbReference type="Proteomes" id="UP001189429"/>
    </source>
</evidence>
<comment type="caution">
    <text evidence="3">The sequence shown here is derived from an EMBL/GenBank/DDBJ whole genome shotgun (WGS) entry which is preliminary data.</text>
</comment>
<accession>A0ABN9QP67</accession>
<dbReference type="InterPro" id="IPR014710">
    <property type="entry name" value="RmlC-like_jellyroll"/>
</dbReference>